<dbReference type="PIRSF" id="PIRSF038927">
    <property type="entry name" value="Catalase_clade2"/>
    <property type="match status" value="1"/>
</dbReference>
<dbReference type="PANTHER" id="PTHR42821">
    <property type="entry name" value="CATALASE"/>
    <property type="match status" value="1"/>
</dbReference>
<comment type="caution">
    <text evidence="14">The sequence shown here is derived from an EMBL/GenBank/DDBJ whole genome shotgun (WGS) entry which is preliminary data.</text>
</comment>
<evidence type="ECO:0000259" key="13">
    <source>
        <dbReference type="SMART" id="SM01060"/>
    </source>
</evidence>
<dbReference type="Gene3D" id="2.40.180.10">
    <property type="entry name" value="Catalase core domain"/>
    <property type="match status" value="1"/>
</dbReference>
<evidence type="ECO:0000256" key="11">
    <source>
        <dbReference type="RuleBase" id="RU000498"/>
    </source>
</evidence>
<dbReference type="EMBL" id="BAAARV010000033">
    <property type="protein sequence ID" value="GAA2353943.1"/>
    <property type="molecule type" value="Genomic_DNA"/>
</dbReference>
<organism evidence="14 15">
    <name type="scientific">Dactylosporangium salmoneum</name>
    <dbReference type="NCBI Taxonomy" id="53361"/>
    <lineage>
        <taxon>Bacteria</taxon>
        <taxon>Bacillati</taxon>
        <taxon>Actinomycetota</taxon>
        <taxon>Actinomycetes</taxon>
        <taxon>Micromonosporales</taxon>
        <taxon>Micromonosporaceae</taxon>
        <taxon>Dactylosporangium</taxon>
    </lineage>
</organism>
<keyword evidence="8 10" id="KW-0408">Iron</keyword>
<dbReference type="InterPro" id="IPR010582">
    <property type="entry name" value="Catalase_immune_responsive"/>
</dbReference>
<reference evidence="14 15" key="1">
    <citation type="journal article" date="2019" name="Int. J. Syst. Evol. Microbiol.">
        <title>The Global Catalogue of Microorganisms (GCM) 10K type strain sequencing project: providing services to taxonomists for standard genome sequencing and annotation.</title>
        <authorList>
            <consortium name="The Broad Institute Genomics Platform"/>
            <consortium name="The Broad Institute Genome Sequencing Center for Infectious Disease"/>
            <person name="Wu L."/>
            <person name="Ma J."/>
        </authorList>
    </citation>
    <scope>NUCLEOTIDE SEQUENCE [LARGE SCALE GENOMIC DNA]</scope>
    <source>
        <strain evidence="14 15">JCM 3272</strain>
    </source>
</reference>
<dbReference type="PRINTS" id="PR00067">
    <property type="entry name" value="CATALASE"/>
</dbReference>
<comment type="cofactor">
    <cofactor evidence="1 10">
        <name>heme</name>
        <dbReference type="ChEBI" id="CHEBI:30413"/>
    </cofactor>
</comment>
<dbReference type="InterPro" id="IPR043156">
    <property type="entry name" value="Catalase_clade2_helical"/>
</dbReference>
<dbReference type="InterPro" id="IPR018028">
    <property type="entry name" value="Catalase"/>
</dbReference>
<feature type="region of interest" description="Disordered" evidence="12">
    <location>
        <begin position="502"/>
        <end position="523"/>
    </location>
</feature>
<dbReference type="PROSITE" id="PS00438">
    <property type="entry name" value="CATALASE_2"/>
    <property type="match status" value="1"/>
</dbReference>
<feature type="compositionally biased region" description="Basic and acidic residues" evidence="12">
    <location>
        <begin position="419"/>
        <end position="430"/>
    </location>
</feature>
<dbReference type="Proteomes" id="UP001501444">
    <property type="component" value="Unassembled WGS sequence"/>
</dbReference>
<proteinExistence type="inferred from homology"/>
<feature type="region of interest" description="Disordered" evidence="12">
    <location>
        <begin position="1"/>
        <end position="38"/>
    </location>
</feature>
<dbReference type="InterPro" id="IPR011614">
    <property type="entry name" value="Catalase_core"/>
</dbReference>
<feature type="domain" description="Catalase core" evidence="13">
    <location>
        <begin position="21"/>
        <end position="410"/>
    </location>
</feature>
<dbReference type="Pfam" id="PF00199">
    <property type="entry name" value="Catalase"/>
    <property type="match status" value="1"/>
</dbReference>
<name>A0ABN3GKK3_9ACTN</name>
<evidence type="ECO:0000313" key="15">
    <source>
        <dbReference type="Proteomes" id="UP001501444"/>
    </source>
</evidence>
<evidence type="ECO:0000256" key="5">
    <source>
        <dbReference type="ARBA" id="ARBA00022617"/>
    </source>
</evidence>
<evidence type="ECO:0000256" key="4">
    <source>
        <dbReference type="ARBA" id="ARBA00022559"/>
    </source>
</evidence>
<keyword evidence="5 10" id="KW-0349">Heme</keyword>
<keyword evidence="4 10" id="KW-0575">Peroxidase</keyword>
<evidence type="ECO:0000256" key="7">
    <source>
        <dbReference type="ARBA" id="ARBA00023002"/>
    </source>
</evidence>
<accession>A0ABN3GKK3</accession>
<dbReference type="PROSITE" id="PS00437">
    <property type="entry name" value="CATALASE_1"/>
    <property type="match status" value="1"/>
</dbReference>
<evidence type="ECO:0000256" key="2">
    <source>
        <dbReference type="ARBA" id="ARBA00010660"/>
    </source>
</evidence>
<dbReference type="EC" id="1.11.1.6" evidence="3 10"/>
<keyword evidence="9 10" id="KW-0376">Hydrogen peroxide</keyword>
<keyword evidence="7 10" id="KW-0560">Oxidoreductase</keyword>
<keyword evidence="6 10" id="KW-0479">Metal-binding</keyword>
<dbReference type="CDD" id="cd03132">
    <property type="entry name" value="GATase1_catalase"/>
    <property type="match status" value="1"/>
</dbReference>
<sequence>MTSKDRQLAGSRRPFGAGALTTDQGTPVDDTDNSLRAGARGPTLLEDFHLREKLMRFDHERIPERVVHARGAGAHGYFQVYEPLDEYTTADFLTDPDARTPVFARFSTVQGSRGSSDTARDVRGFAVKFYTRQGNFDLVGNNMPVFFIQDGMKFPDLVHALKPEPHHEMPQASSAHDAFWDFVTLQPETMHHVIWLMSDRALPRSYRMMQGFGVHTFRLVNGHGRSTFVKFHWTPVLGTHSLVFDEAQLISGRDPDFNRRDLWDAIEAGQFPSWELGLQLIPEERAFELDDIDVLDPTKLIPEELVPVTPVGRLTLDRNPDNFFAETEQVAFCVGNVVPGIDFTDDPLLQARLFSYMDTQLTRLGGPNFAQLPINRPLAPVRNHQQDGAHQSAVPVGRANYHPNYLNGTPTGGPGFRSYPEHVEGPKERKRSETFAEHYWQATLFWNSMTSWEQEHIIAAYRYELGKVALPIRVRAVEHLNRIDYDLAVSVARGIGVEEPVKSVDNHGRSSPALSQAHREGVEASPRTRRIAVLVADGADARVLALLRDACTAAGASADLLAPFDGSVTGSDGVPVEVTRAIATTSSVLYDAVVVPSAAADLSVDGAAVHFAAEAYKHGKPVAAFGSGLGVLQRAQIPLTTAEADPALIVEEEFTPEFPQTLLTAVAAHRNFDRDVSAIPA</sequence>
<dbReference type="InterPro" id="IPR002226">
    <property type="entry name" value="Catalase_haem_BS"/>
</dbReference>
<feature type="region of interest" description="Disordered" evidence="12">
    <location>
        <begin position="409"/>
        <end position="430"/>
    </location>
</feature>
<evidence type="ECO:0000256" key="3">
    <source>
        <dbReference type="ARBA" id="ARBA00012314"/>
    </source>
</evidence>
<evidence type="ECO:0000256" key="9">
    <source>
        <dbReference type="ARBA" id="ARBA00023324"/>
    </source>
</evidence>
<dbReference type="RefSeq" id="WP_344614482.1">
    <property type="nucleotide sequence ID" value="NZ_BAAARV010000033.1"/>
</dbReference>
<dbReference type="SUPFAM" id="SSF52317">
    <property type="entry name" value="Class I glutamine amidotransferase-like"/>
    <property type="match status" value="1"/>
</dbReference>
<comment type="function">
    <text evidence="10">Decomposes hydrogen peroxide into water and oxygen; serves to protect cells from the toxic effects of hydrogen peroxide.</text>
</comment>
<dbReference type="InterPro" id="IPR024712">
    <property type="entry name" value="Catalase_clade2"/>
</dbReference>
<evidence type="ECO:0000256" key="12">
    <source>
        <dbReference type="SAM" id="MobiDB-lite"/>
    </source>
</evidence>
<dbReference type="PANTHER" id="PTHR42821:SF1">
    <property type="entry name" value="CATALASE-B"/>
    <property type="match status" value="1"/>
</dbReference>
<evidence type="ECO:0000256" key="6">
    <source>
        <dbReference type="ARBA" id="ARBA00022723"/>
    </source>
</evidence>
<dbReference type="Pfam" id="PF06628">
    <property type="entry name" value="Catalase-rel"/>
    <property type="match status" value="1"/>
</dbReference>
<evidence type="ECO:0000313" key="14">
    <source>
        <dbReference type="EMBL" id="GAA2353943.1"/>
    </source>
</evidence>
<dbReference type="Gene3D" id="1.20.1370.20">
    <property type="match status" value="1"/>
</dbReference>
<evidence type="ECO:0000256" key="8">
    <source>
        <dbReference type="ARBA" id="ARBA00023004"/>
    </source>
</evidence>
<dbReference type="Gene3D" id="3.40.50.880">
    <property type="match status" value="1"/>
</dbReference>
<keyword evidence="15" id="KW-1185">Reference proteome</keyword>
<evidence type="ECO:0000256" key="1">
    <source>
        <dbReference type="ARBA" id="ARBA00001971"/>
    </source>
</evidence>
<protein>
    <recommendedName>
        <fullName evidence="3 10">Catalase</fullName>
        <ecNumber evidence="3 10">1.11.1.6</ecNumber>
    </recommendedName>
</protein>
<comment type="similarity">
    <text evidence="2">Belongs to the catalase family. HPII subfamily.</text>
</comment>
<dbReference type="SMART" id="SM01060">
    <property type="entry name" value="Catalase"/>
    <property type="match status" value="1"/>
</dbReference>
<evidence type="ECO:0000256" key="10">
    <source>
        <dbReference type="PIRNR" id="PIRNR038927"/>
    </source>
</evidence>
<dbReference type="PROSITE" id="PS51402">
    <property type="entry name" value="CATALASE_3"/>
    <property type="match status" value="1"/>
</dbReference>
<dbReference type="Pfam" id="PF18011">
    <property type="entry name" value="Catalase_C"/>
    <property type="match status" value="1"/>
</dbReference>
<dbReference type="InterPro" id="IPR041399">
    <property type="entry name" value="Catalase_large_C"/>
</dbReference>
<gene>
    <name evidence="14" type="ORF">GCM10010170_045660</name>
</gene>
<dbReference type="InterPro" id="IPR024708">
    <property type="entry name" value="Catalase_AS"/>
</dbReference>
<comment type="catalytic activity">
    <reaction evidence="10 11">
        <text>2 H2O2 = O2 + 2 H2O</text>
        <dbReference type="Rhea" id="RHEA:20309"/>
        <dbReference type="ChEBI" id="CHEBI:15377"/>
        <dbReference type="ChEBI" id="CHEBI:15379"/>
        <dbReference type="ChEBI" id="CHEBI:16240"/>
        <dbReference type="EC" id="1.11.1.6"/>
    </reaction>
</comment>
<dbReference type="InterPro" id="IPR029062">
    <property type="entry name" value="Class_I_gatase-like"/>
</dbReference>
<dbReference type="SUPFAM" id="SSF56634">
    <property type="entry name" value="Heme-dependent catalase-like"/>
    <property type="match status" value="1"/>
</dbReference>
<dbReference type="InterPro" id="IPR020835">
    <property type="entry name" value="Catalase_sf"/>
</dbReference>